<keyword evidence="9" id="KW-0862">Zinc</keyword>
<reference evidence="20 21" key="1">
    <citation type="journal article" date="2023" name="bioRxiv">
        <title>An intranuclear bacterial parasite of deep-sea mussels expresses apoptosis inhibitors acquired from its host.</title>
        <authorList>
            <person name="Gonzalez Porras M.A."/>
            <person name="Assie A."/>
            <person name="Tietjen M."/>
            <person name="Violette M."/>
            <person name="Kleiner M."/>
            <person name="Gruber-Vodicka H."/>
            <person name="Dubilier N."/>
            <person name="Leisch N."/>
        </authorList>
    </citation>
    <scope>NUCLEOTIDE SEQUENCE [LARGE SCALE GENOMIC DNA]</scope>
    <source>
        <strain evidence="20">IAP13</strain>
    </source>
</reference>
<dbReference type="GO" id="GO:0030894">
    <property type="term" value="C:replisome"/>
    <property type="evidence" value="ECO:0007669"/>
    <property type="project" value="TreeGrafter"/>
</dbReference>
<dbReference type="Pfam" id="PF16124">
    <property type="entry name" value="RecQ_Zn_bind"/>
    <property type="match status" value="1"/>
</dbReference>
<evidence type="ECO:0000256" key="5">
    <source>
        <dbReference type="ARBA" id="ARBA00022741"/>
    </source>
</evidence>
<dbReference type="InterPro" id="IPR032284">
    <property type="entry name" value="RecQ_Zn-bd"/>
</dbReference>
<keyword evidence="12" id="KW-0233">DNA recombination</keyword>
<dbReference type="CDD" id="cd17920">
    <property type="entry name" value="DEXHc_RecQ"/>
    <property type="match status" value="1"/>
</dbReference>
<comment type="similarity">
    <text evidence="3">Belongs to the helicase family. RecQ subfamily.</text>
</comment>
<evidence type="ECO:0000256" key="12">
    <source>
        <dbReference type="ARBA" id="ARBA00023172"/>
    </source>
</evidence>
<dbReference type="Gene3D" id="1.10.150.80">
    <property type="entry name" value="HRDC domain"/>
    <property type="match status" value="1"/>
</dbReference>
<dbReference type="SMART" id="SM00341">
    <property type="entry name" value="HRDC"/>
    <property type="match status" value="1"/>
</dbReference>
<evidence type="ECO:0000256" key="2">
    <source>
        <dbReference type="ARBA" id="ARBA00001947"/>
    </source>
</evidence>
<evidence type="ECO:0000256" key="14">
    <source>
        <dbReference type="ARBA" id="ARBA00023235"/>
    </source>
</evidence>
<evidence type="ECO:0000256" key="13">
    <source>
        <dbReference type="ARBA" id="ARBA00023204"/>
    </source>
</evidence>
<evidence type="ECO:0000256" key="9">
    <source>
        <dbReference type="ARBA" id="ARBA00022833"/>
    </source>
</evidence>
<keyword evidence="10" id="KW-0067">ATP-binding</keyword>
<dbReference type="GO" id="GO:0046872">
    <property type="term" value="F:metal ion binding"/>
    <property type="evidence" value="ECO:0007669"/>
    <property type="project" value="UniProtKB-KW"/>
</dbReference>
<evidence type="ECO:0000259" key="19">
    <source>
        <dbReference type="PROSITE" id="PS51194"/>
    </source>
</evidence>
<dbReference type="FunFam" id="3.40.50.300:FF:000156">
    <property type="entry name" value="ATP-dependent DNA helicase recQ"/>
    <property type="match status" value="1"/>
</dbReference>
<dbReference type="InterPro" id="IPR010997">
    <property type="entry name" value="HRDC-like_sf"/>
</dbReference>
<dbReference type="SUPFAM" id="SSF52540">
    <property type="entry name" value="P-loop containing nucleoside triphosphate hydrolases"/>
    <property type="match status" value="2"/>
</dbReference>
<dbReference type="InterPro" id="IPR027417">
    <property type="entry name" value="P-loop_NTPase"/>
</dbReference>
<evidence type="ECO:0000256" key="11">
    <source>
        <dbReference type="ARBA" id="ARBA00023125"/>
    </source>
</evidence>
<dbReference type="PROSITE" id="PS50967">
    <property type="entry name" value="HRDC"/>
    <property type="match status" value="1"/>
</dbReference>
<sequence length="632" mass="71394">MSDPALNILRKTFGYDSFRGFQGEVIEEVMQGRDALVLMPTGGGKSLCYQIPMLACEGVGVIISPLIALMEDQVGALKQLGVYAECLHSGIAYRDQVQIERAVLSGHVKMLYVAPERLLTEALQRLLDKIKISLFAIDEAHCVSQWGHDFRPEYLQLSRLQQRYPNVARVALTATADQRTRLEIMGRLGLDNARVFIDSFNRPNIFYRISQKNQANQQLLKFLENEYPEDSGIVYCLSRKRVEQTTQWLVARGLKALSYHAGMPADVRKRNQQRFLKDDGFIMVATIAFGMGINKPDVRFVAHIDLPKSIEAYYQETGRAGRDGLPATAWMVYGLQDVVLLRQLQDRSNASEDIQRVERQKLDAMLAFCEVSSCRRKVLLSYFDEKLEEPCGHCDLCLEPVQTWDGTEVARKALSCVYRTGQRFGVAHLTDVLMGKATEKVRQYGHQRLSTFGIGQELGQVEWRSVFRQLVTRGFVNVDFDGHGALQLSGTCRSLLRGEELISLRKDNYKQVSYDKRDGAGPQNKVCKVIVRNDEKELWEALRSLRRSLAEDQGVPAYIIVNDKTLFEMLRVQPTNLANLGRINGIGQYKLEKYGDAFLELLSQHQGQALLRGRGGFVRVLTLAKAGVATSR</sequence>
<keyword evidence="4" id="KW-0479">Metal-binding</keyword>
<proteinExistence type="inferred from homology"/>
<dbReference type="GO" id="GO:0009432">
    <property type="term" value="P:SOS response"/>
    <property type="evidence" value="ECO:0007669"/>
    <property type="project" value="UniProtKB-UniRule"/>
</dbReference>
<dbReference type="SMART" id="SM00956">
    <property type="entry name" value="RQC"/>
    <property type="match status" value="1"/>
</dbReference>
<keyword evidence="11" id="KW-0238">DNA-binding</keyword>
<dbReference type="Gene3D" id="3.40.50.300">
    <property type="entry name" value="P-loop containing nucleotide triphosphate hydrolases"/>
    <property type="match status" value="2"/>
</dbReference>
<dbReference type="AlphaFoldDB" id="A0AA90SMA9"/>
<dbReference type="Pfam" id="PF00270">
    <property type="entry name" value="DEAD"/>
    <property type="match status" value="1"/>
</dbReference>
<dbReference type="Pfam" id="PF00271">
    <property type="entry name" value="Helicase_C"/>
    <property type="match status" value="1"/>
</dbReference>
<dbReference type="SUPFAM" id="SSF47819">
    <property type="entry name" value="HRDC-like"/>
    <property type="match status" value="1"/>
</dbReference>
<dbReference type="Gene3D" id="1.10.10.10">
    <property type="entry name" value="Winged helix-like DNA-binding domain superfamily/Winged helix DNA-binding domain"/>
    <property type="match status" value="1"/>
</dbReference>
<dbReference type="FunFam" id="1.10.10.10:FF:000175">
    <property type="entry name" value="ATP-dependent DNA helicase RecQ"/>
    <property type="match status" value="1"/>
</dbReference>
<dbReference type="CDD" id="cd18794">
    <property type="entry name" value="SF2_C_RecQ"/>
    <property type="match status" value="1"/>
</dbReference>
<feature type="domain" description="Helicase C-terminal" evidence="19">
    <location>
        <begin position="215"/>
        <end position="365"/>
    </location>
</feature>
<evidence type="ECO:0000313" key="21">
    <source>
        <dbReference type="Proteomes" id="UP001178148"/>
    </source>
</evidence>
<keyword evidence="8 20" id="KW-0347">Helicase</keyword>
<dbReference type="Pfam" id="PF09382">
    <property type="entry name" value="RQC"/>
    <property type="match status" value="1"/>
</dbReference>
<dbReference type="EMBL" id="JASXSV010000006">
    <property type="protein sequence ID" value="MDP0588661.1"/>
    <property type="molecule type" value="Genomic_DNA"/>
</dbReference>
<evidence type="ECO:0000256" key="8">
    <source>
        <dbReference type="ARBA" id="ARBA00022806"/>
    </source>
</evidence>
<dbReference type="InterPro" id="IPR018982">
    <property type="entry name" value="RQC_domain"/>
</dbReference>
<dbReference type="InterPro" id="IPR002121">
    <property type="entry name" value="HRDC_dom"/>
</dbReference>
<dbReference type="Proteomes" id="UP001178148">
    <property type="component" value="Unassembled WGS sequence"/>
</dbReference>
<dbReference type="GO" id="GO:0005524">
    <property type="term" value="F:ATP binding"/>
    <property type="evidence" value="ECO:0007669"/>
    <property type="project" value="UniProtKB-KW"/>
</dbReference>
<evidence type="ECO:0000259" key="17">
    <source>
        <dbReference type="PROSITE" id="PS50967"/>
    </source>
</evidence>
<dbReference type="Pfam" id="PF00570">
    <property type="entry name" value="HRDC"/>
    <property type="match status" value="1"/>
</dbReference>
<organism evidence="20 21">
    <name type="scientific">Candidatus Endonucleibacter bathymodioli</name>
    <dbReference type="NCBI Taxonomy" id="539814"/>
    <lineage>
        <taxon>Bacteria</taxon>
        <taxon>Pseudomonadati</taxon>
        <taxon>Pseudomonadota</taxon>
        <taxon>Gammaproteobacteria</taxon>
        <taxon>Oceanospirillales</taxon>
        <taxon>Endozoicomonadaceae</taxon>
        <taxon>Candidatus Endonucleibacter</taxon>
    </lineage>
</organism>
<dbReference type="NCBIfam" id="TIGR00614">
    <property type="entry name" value="recQ_fam"/>
    <property type="match status" value="1"/>
</dbReference>
<comment type="catalytic activity">
    <reaction evidence="15">
        <text>Couples ATP hydrolysis with the unwinding of duplex DNA by translocating in the 3'-5' direction.</text>
        <dbReference type="EC" id="5.6.2.4"/>
    </reaction>
</comment>
<evidence type="ECO:0000256" key="15">
    <source>
        <dbReference type="ARBA" id="ARBA00034617"/>
    </source>
</evidence>
<evidence type="ECO:0000256" key="4">
    <source>
        <dbReference type="ARBA" id="ARBA00022723"/>
    </source>
</evidence>
<evidence type="ECO:0000256" key="10">
    <source>
        <dbReference type="ARBA" id="ARBA00022840"/>
    </source>
</evidence>
<evidence type="ECO:0000256" key="7">
    <source>
        <dbReference type="ARBA" id="ARBA00022801"/>
    </source>
</evidence>
<dbReference type="SMART" id="SM00487">
    <property type="entry name" value="DEXDc"/>
    <property type="match status" value="1"/>
</dbReference>
<dbReference type="InterPro" id="IPR014001">
    <property type="entry name" value="Helicase_ATP-bd"/>
</dbReference>
<dbReference type="InterPro" id="IPR044876">
    <property type="entry name" value="HRDC_dom_sf"/>
</dbReference>
<accession>A0AA90SMA9</accession>
<dbReference type="PROSITE" id="PS51194">
    <property type="entry name" value="HELICASE_CTER"/>
    <property type="match status" value="1"/>
</dbReference>
<evidence type="ECO:0000313" key="20">
    <source>
        <dbReference type="EMBL" id="MDP0588661.1"/>
    </source>
</evidence>
<dbReference type="FunFam" id="3.40.50.300:FF:000296">
    <property type="entry name" value="ATP-dependent DNA helicase RecQ"/>
    <property type="match status" value="1"/>
</dbReference>
<dbReference type="PANTHER" id="PTHR13710:SF105">
    <property type="entry name" value="ATP-DEPENDENT DNA HELICASE Q1"/>
    <property type="match status" value="1"/>
</dbReference>
<evidence type="ECO:0000256" key="16">
    <source>
        <dbReference type="NCBIfam" id="TIGR01389"/>
    </source>
</evidence>
<dbReference type="GO" id="GO:0005737">
    <property type="term" value="C:cytoplasm"/>
    <property type="evidence" value="ECO:0007669"/>
    <property type="project" value="TreeGrafter"/>
</dbReference>
<evidence type="ECO:0000259" key="18">
    <source>
        <dbReference type="PROSITE" id="PS51192"/>
    </source>
</evidence>
<keyword evidence="21" id="KW-1185">Reference proteome</keyword>
<gene>
    <name evidence="20" type="primary">recQ</name>
    <name evidence="20" type="ORF">QS748_05470</name>
</gene>
<dbReference type="PANTHER" id="PTHR13710">
    <property type="entry name" value="DNA HELICASE RECQ FAMILY MEMBER"/>
    <property type="match status" value="1"/>
</dbReference>
<keyword evidence="7 20" id="KW-0378">Hydrolase</keyword>
<dbReference type="GO" id="GO:0006281">
    <property type="term" value="P:DNA repair"/>
    <property type="evidence" value="ECO:0007669"/>
    <property type="project" value="UniProtKB-KW"/>
</dbReference>
<dbReference type="InterPro" id="IPR006293">
    <property type="entry name" value="DNA_helicase_ATP-dep_RecQ_bac"/>
</dbReference>
<comment type="cofactor">
    <cofactor evidence="2">
        <name>Zn(2+)</name>
        <dbReference type="ChEBI" id="CHEBI:29105"/>
    </cofactor>
</comment>
<feature type="domain" description="Helicase ATP-binding" evidence="18">
    <location>
        <begin position="26"/>
        <end position="194"/>
    </location>
</feature>
<evidence type="ECO:0000256" key="6">
    <source>
        <dbReference type="ARBA" id="ARBA00022763"/>
    </source>
</evidence>
<dbReference type="InterPro" id="IPR004589">
    <property type="entry name" value="DNA_helicase_ATP-dep_RecQ"/>
</dbReference>
<dbReference type="GO" id="GO:0043590">
    <property type="term" value="C:bacterial nucleoid"/>
    <property type="evidence" value="ECO:0007669"/>
    <property type="project" value="TreeGrafter"/>
</dbReference>
<evidence type="ECO:0000256" key="3">
    <source>
        <dbReference type="ARBA" id="ARBA00005446"/>
    </source>
</evidence>
<keyword evidence="13" id="KW-0234">DNA repair</keyword>
<dbReference type="GO" id="GO:0009378">
    <property type="term" value="F:four-way junction helicase activity"/>
    <property type="evidence" value="ECO:0007669"/>
    <property type="project" value="TreeGrafter"/>
</dbReference>
<name>A0AA90SMA9_9GAMM</name>
<comment type="cofactor">
    <cofactor evidence="1">
        <name>Mg(2+)</name>
        <dbReference type="ChEBI" id="CHEBI:18420"/>
    </cofactor>
</comment>
<dbReference type="GO" id="GO:0043138">
    <property type="term" value="F:3'-5' DNA helicase activity"/>
    <property type="evidence" value="ECO:0007669"/>
    <property type="project" value="UniProtKB-EC"/>
</dbReference>
<dbReference type="InterPro" id="IPR036388">
    <property type="entry name" value="WH-like_DNA-bd_sf"/>
</dbReference>
<keyword evidence="6" id="KW-0227">DNA damage</keyword>
<dbReference type="InterPro" id="IPR011545">
    <property type="entry name" value="DEAD/DEAH_box_helicase_dom"/>
</dbReference>
<evidence type="ECO:0000256" key="1">
    <source>
        <dbReference type="ARBA" id="ARBA00001946"/>
    </source>
</evidence>
<dbReference type="EC" id="5.6.2.4" evidence="16"/>
<keyword evidence="14" id="KW-0413">Isomerase</keyword>
<dbReference type="NCBIfam" id="TIGR01389">
    <property type="entry name" value="recQ"/>
    <property type="match status" value="1"/>
</dbReference>
<dbReference type="PROSITE" id="PS51192">
    <property type="entry name" value="HELICASE_ATP_BIND_1"/>
    <property type="match status" value="1"/>
</dbReference>
<comment type="caution">
    <text evidence="20">The sequence shown here is derived from an EMBL/GenBank/DDBJ whole genome shotgun (WGS) entry which is preliminary data.</text>
</comment>
<dbReference type="GO" id="GO:0006260">
    <property type="term" value="P:DNA replication"/>
    <property type="evidence" value="ECO:0007669"/>
    <property type="project" value="InterPro"/>
</dbReference>
<protein>
    <recommendedName>
        <fullName evidence="16">DNA helicase RecQ</fullName>
        <ecNumber evidence="16">5.6.2.4</ecNumber>
    </recommendedName>
</protein>
<feature type="domain" description="HRDC" evidence="17">
    <location>
        <begin position="532"/>
        <end position="612"/>
    </location>
</feature>
<dbReference type="GO" id="GO:0016787">
    <property type="term" value="F:hydrolase activity"/>
    <property type="evidence" value="ECO:0007669"/>
    <property type="project" value="UniProtKB-KW"/>
</dbReference>
<keyword evidence="5" id="KW-0547">Nucleotide-binding</keyword>
<dbReference type="GO" id="GO:0006310">
    <property type="term" value="P:DNA recombination"/>
    <property type="evidence" value="ECO:0007669"/>
    <property type="project" value="UniProtKB-UniRule"/>
</dbReference>
<dbReference type="GO" id="GO:0003677">
    <property type="term" value="F:DNA binding"/>
    <property type="evidence" value="ECO:0007669"/>
    <property type="project" value="UniProtKB-KW"/>
</dbReference>
<dbReference type="SMART" id="SM00490">
    <property type="entry name" value="HELICc"/>
    <property type="match status" value="1"/>
</dbReference>
<dbReference type="InterPro" id="IPR001650">
    <property type="entry name" value="Helicase_C-like"/>
</dbReference>